<gene>
    <name evidence="1" type="ORF">NQ314_012697</name>
</gene>
<sequence length="140" mass="15878">MTKRSRTIFCDIEVGKYVTVAVPKFDRGPLDRKNLEGIILDKKNGVYRIGTKTGVLKNWLTRSDLTPISAITFNYNEIPQDHFISLREACAGQLMFSGQGYSKCQCQPSKRQYNTNRCACFKSKNLCNSKCHSSNPCQNK</sequence>
<name>A0AAV8XB50_9CUCU</name>
<protein>
    <submittedName>
        <fullName evidence="1">Uncharacterized protein</fullName>
    </submittedName>
</protein>
<accession>A0AAV8XB50</accession>
<proteinExistence type="predicted"/>
<dbReference type="Proteomes" id="UP001162156">
    <property type="component" value="Unassembled WGS sequence"/>
</dbReference>
<organism evidence="1 2">
    <name type="scientific">Rhamnusium bicolor</name>
    <dbReference type="NCBI Taxonomy" id="1586634"/>
    <lineage>
        <taxon>Eukaryota</taxon>
        <taxon>Metazoa</taxon>
        <taxon>Ecdysozoa</taxon>
        <taxon>Arthropoda</taxon>
        <taxon>Hexapoda</taxon>
        <taxon>Insecta</taxon>
        <taxon>Pterygota</taxon>
        <taxon>Neoptera</taxon>
        <taxon>Endopterygota</taxon>
        <taxon>Coleoptera</taxon>
        <taxon>Polyphaga</taxon>
        <taxon>Cucujiformia</taxon>
        <taxon>Chrysomeloidea</taxon>
        <taxon>Cerambycidae</taxon>
        <taxon>Lepturinae</taxon>
        <taxon>Rhagiini</taxon>
        <taxon>Rhamnusium</taxon>
    </lineage>
</organism>
<evidence type="ECO:0000313" key="1">
    <source>
        <dbReference type="EMBL" id="KAJ8935676.1"/>
    </source>
</evidence>
<dbReference type="AlphaFoldDB" id="A0AAV8XB50"/>
<reference evidence="1" key="1">
    <citation type="journal article" date="2023" name="Insect Mol. Biol.">
        <title>Genome sequencing provides insights into the evolution of gene families encoding plant cell wall-degrading enzymes in longhorned beetles.</title>
        <authorList>
            <person name="Shin N.R."/>
            <person name="Okamura Y."/>
            <person name="Kirsch R."/>
            <person name="Pauchet Y."/>
        </authorList>
    </citation>
    <scope>NUCLEOTIDE SEQUENCE</scope>
    <source>
        <strain evidence="1">RBIC_L_NR</strain>
    </source>
</reference>
<keyword evidence="2" id="KW-1185">Reference proteome</keyword>
<dbReference type="EMBL" id="JANEYF010003536">
    <property type="protein sequence ID" value="KAJ8935676.1"/>
    <property type="molecule type" value="Genomic_DNA"/>
</dbReference>
<evidence type="ECO:0000313" key="2">
    <source>
        <dbReference type="Proteomes" id="UP001162156"/>
    </source>
</evidence>
<comment type="caution">
    <text evidence="1">The sequence shown here is derived from an EMBL/GenBank/DDBJ whole genome shotgun (WGS) entry which is preliminary data.</text>
</comment>